<dbReference type="SMART" id="SM01265">
    <property type="entry name" value="Mab-21"/>
    <property type="match status" value="1"/>
</dbReference>
<evidence type="ECO:0000313" key="3">
    <source>
        <dbReference type="Proteomes" id="UP001195483"/>
    </source>
</evidence>
<proteinExistence type="predicted"/>
<dbReference type="Pfam" id="PF20266">
    <property type="entry name" value="Mab-21_C"/>
    <property type="match status" value="1"/>
</dbReference>
<dbReference type="PANTHER" id="PTHR10656">
    <property type="entry name" value="CELL FATE DETERMINING PROTEIN MAB21-RELATED"/>
    <property type="match status" value="1"/>
</dbReference>
<keyword evidence="3" id="KW-1185">Reference proteome</keyword>
<comment type="caution">
    <text evidence="2">The sequence shown here is derived from an EMBL/GenBank/DDBJ whole genome shotgun (WGS) entry which is preliminary data.</text>
</comment>
<reference evidence="2" key="2">
    <citation type="journal article" date="2021" name="Genome Biol. Evol.">
        <title>Developing a high-quality reference genome for a parasitic bivalve with doubly uniparental inheritance (Bivalvia: Unionida).</title>
        <authorList>
            <person name="Smith C.H."/>
        </authorList>
    </citation>
    <scope>NUCLEOTIDE SEQUENCE</scope>
    <source>
        <strain evidence="2">CHS0354</strain>
        <tissue evidence="2">Mantle</tissue>
    </source>
</reference>
<protein>
    <recommendedName>
        <fullName evidence="1">Mab-21-like HhH/H2TH-like domain-containing protein</fullName>
    </recommendedName>
</protein>
<evidence type="ECO:0000313" key="2">
    <source>
        <dbReference type="EMBL" id="KAK3590341.1"/>
    </source>
</evidence>
<feature type="domain" description="Mab-21-like HhH/H2TH-like" evidence="1">
    <location>
        <begin position="270"/>
        <end position="346"/>
    </location>
</feature>
<reference evidence="2" key="3">
    <citation type="submission" date="2023-05" db="EMBL/GenBank/DDBJ databases">
        <authorList>
            <person name="Smith C.H."/>
        </authorList>
    </citation>
    <scope>NUCLEOTIDE SEQUENCE</scope>
    <source>
        <strain evidence="2">CHS0354</strain>
        <tissue evidence="2">Mantle</tissue>
    </source>
</reference>
<dbReference type="Gene3D" id="1.25.40.10">
    <property type="entry name" value="Tetratricopeptide repeat domain"/>
    <property type="match status" value="1"/>
</dbReference>
<sequence length="719" mass="82699">MEQQVPDYYAQISERLANILDNVGYSQADRQRKVRVATDAEILLNLTSLFSQSIRQSSPYICGSRSEGSTGPGLCSDIDLLLSDNIFKVVTDQFGCQPDKINYLILTDAHTHPGYVKLQRVMSRDYTSASLIPDVCVPCRRDSCGRTEEVNLIPNNVHNVGTIINSILFPINKVNAGPAQHYRHSLKLYSSNWVYVYRCFDWPREGAEWVSRPRRHGWPTAQQIENVRKHGCFTTPIGHRGSDEQHLEWRLSFSLAERDLTRSFEDTVMKVYVLLKMIKKTFIEPHLGDAFSSYHCKVCMLWMREQSPPELWRTENLLYCLTLCIRKLLEFVTMGYCPDYFVAENNTYDTKVVGATRFKLQMLLRCLLSQDCRFLLAVECCDIGQQLAGGLMRIENEWLILEEVTLDHVIFIGAACECRTHMMRKPLQSLINSVPSYTLIQAYRCLQVPLCYIRMIICEKLGFHIASICKANAEKNCSQECIDDLVCLASELLTIGINIDATSVRLKLCAMGVVLKAYDQTEICLHHISDHCMKYIYSCTGFEFMGPRVLNCSLISLMENTEIYSSLELLQNQSSFVVIYQPSEIYIAPVPLRMEMFRSLVAPPILKYFWYEWAVVDSLFCLHFLQFLNFSRQGKIQNKQVAISNMIHVIRTEPDIPHRDTALNLLGYCFLLENEPQKAFVCFSKSLQILPYHNASKFYLGLLLQKVNATQKIRMNFHR</sequence>
<organism evidence="2 3">
    <name type="scientific">Potamilus streckersoni</name>
    <dbReference type="NCBI Taxonomy" id="2493646"/>
    <lineage>
        <taxon>Eukaryota</taxon>
        <taxon>Metazoa</taxon>
        <taxon>Spiralia</taxon>
        <taxon>Lophotrochozoa</taxon>
        <taxon>Mollusca</taxon>
        <taxon>Bivalvia</taxon>
        <taxon>Autobranchia</taxon>
        <taxon>Heteroconchia</taxon>
        <taxon>Palaeoheterodonta</taxon>
        <taxon>Unionida</taxon>
        <taxon>Unionoidea</taxon>
        <taxon>Unionidae</taxon>
        <taxon>Ambleminae</taxon>
        <taxon>Lampsilini</taxon>
        <taxon>Potamilus</taxon>
    </lineage>
</organism>
<dbReference type="Gene3D" id="1.10.1410.40">
    <property type="match status" value="1"/>
</dbReference>
<dbReference type="Proteomes" id="UP001195483">
    <property type="component" value="Unassembled WGS sequence"/>
</dbReference>
<gene>
    <name evidence="2" type="ORF">CHS0354_025732</name>
</gene>
<dbReference type="InterPro" id="IPR024810">
    <property type="entry name" value="MAB21L/cGLR"/>
</dbReference>
<evidence type="ECO:0000259" key="1">
    <source>
        <dbReference type="Pfam" id="PF20266"/>
    </source>
</evidence>
<dbReference type="InterPro" id="IPR011990">
    <property type="entry name" value="TPR-like_helical_dom_sf"/>
</dbReference>
<name>A0AAE0VUC6_9BIVA</name>
<dbReference type="EMBL" id="JAEAOA010001534">
    <property type="protein sequence ID" value="KAK3590341.1"/>
    <property type="molecule type" value="Genomic_DNA"/>
</dbReference>
<reference evidence="2" key="1">
    <citation type="journal article" date="2021" name="Genome Biol. Evol.">
        <title>A High-Quality Reference Genome for a Parasitic Bivalve with Doubly Uniparental Inheritance (Bivalvia: Unionida).</title>
        <authorList>
            <person name="Smith C.H."/>
        </authorList>
    </citation>
    <scope>NUCLEOTIDE SEQUENCE</scope>
    <source>
        <strain evidence="2">CHS0354</strain>
    </source>
</reference>
<dbReference type="AlphaFoldDB" id="A0AAE0VUC6"/>
<dbReference type="PANTHER" id="PTHR10656:SF69">
    <property type="entry name" value="MAB-21-LIKE HHH_H2TH-LIKE DOMAIN-CONTAINING PROTEIN"/>
    <property type="match status" value="1"/>
</dbReference>
<dbReference type="SUPFAM" id="SSF48452">
    <property type="entry name" value="TPR-like"/>
    <property type="match status" value="1"/>
</dbReference>
<dbReference type="InterPro" id="IPR046906">
    <property type="entry name" value="Mab-21_HhH/H2TH-like"/>
</dbReference>
<accession>A0AAE0VUC6</accession>